<name>A0ACB5URE1_9FIRM</name>
<evidence type="ECO:0000313" key="2">
    <source>
        <dbReference type="Proteomes" id="UP001374599"/>
    </source>
</evidence>
<keyword evidence="2" id="KW-1185">Reference proteome</keyword>
<protein>
    <submittedName>
        <fullName evidence="1">Uncharacterized protein</fullName>
    </submittedName>
</protein>
<proteinExistence type="predicted"/>
<accession>A0ACB5URE1</accession>
<dbReference type="Proteomes" id="UP001374599">
    <property type="component" value="Unassembled WGS sequence"/>
</dbReference>
<sequence length="343" mass="40270">MKLVFIYSNKDDPCTRKYCFELSKGLKKYVESSVVLYYKELNEEVVLNNDIIIFQRLGANGIIISREDKRNIFMLINKYYNTKKFVYMIDDLVIEDQYGLPKKFIKRCHALICQNKLMKQQINRYNRNIYVLRTYVDIEEIKNVKKENLDKFYISWVSTGAIGRKLIFNIINTISKENSDIRFITMSGSSFLSGVENVTSYRYVPFKNMISFLKGTHILLNPVPTNDNYYKEKIEKRSQKTIEECLNCKTEIKYALAGATRNAIISSKSAPFLYSIKNKQNGLLVNDTVEEWVAAINRLYKDDELREKIIENAYKDVMKHYTLDYASLKALEIFNRILMNNSN</sequence>
<comment type="caution">
    <text evidence="1">The sequence shown here is derived from an EMBL/GenBank/DDBJ whole genome shotgun (WGS) entry which is preliminary data.</text>
</comment>
<dbReference type="EMBL" id="BTPU01000099">
    <property type="protein sequence ID" value="GMQ65169.1"/>
    <property type="molecule type" value="Genomic_DNA"/>
</dbReference>
<reference evidence="1" key="1">
    <citation type="submission" date="2023-09" db="EMBL/GenBank/DDBJ databases">
        <title>Vallitalea sediminicola and Vallitalea maricola sp. nov., anaerobic bacteria isolated from marine sediment.</title>
        <authorList>
            <person name="Hirano S."/>
            <person name="Maeda A."/>
            <person name="Terahara T."/>
            <person name="Mori K."/>
            <person name="Hamada M."/>
            <person name="Matsumoto R."/>
            <person name="Kobayashi T."/>
        </authorList>
    </citation>
    <scope>NUCLEOTIDE SEQUENCE</scope>
    <source>
        <strain evidence="1">AN17-2</strain>
    </source>
</reference>
<gene>
    <name evidence="1" type="ORF">AN2V17_44110</name>
</gene>
<organism evidence="1 2">
    <name type="scientific">Vallitalea maricola</name>
    <dbReference type="NCBI Taxonomy" id="3074433"/>
    <lineage>
        <taxon>Bacteria</taxon>
        <taxon>Bacillati</taxon>
        <taxon>Bacillota</taxon>
        <taxon>Clostridia</taxon>
        <taxon>Lachnospirales</taxon>
        <taxon>Vallitaleaceae</taxon>
        <taxon>Vallitalea</taxon>
    </lineage>
</organism>
<evidence type="ECO:0000313" key="1">
    <source>
        <dbReference type="EMBL" id="GMQ65169.1"/>
    </source>
</evidence>